<sequence>MAVNTILTQAIHGTNPQYLIETTFRQCIYDSWYWKEYCFGLTVTGVMDKAVDLTCIGGCFGPSQKPTEFLCLTLKLLQLQPDCQMLDVLVDQKDFKYLHALALLSKNMTGAYEIVHIDEFVDSLLCENKVCFITLPGITKRMALEDAGQLAPRISPLDDESESDSTDN</sequence>
<keyword evidence="9" id="KW-1185">Reference proteome</keyword>
<evidence type="ECO:0000256" key="7">
    <source>
        <dbReference type="RuleBase" id="RU367025"/>
    </source>
</evidence>
<dbReference type="Proteomes" id="UP000242474">
    <property type="component" value="Unassembled WGS sequence"/>
</dbReference>
<evidence type="ECO:0000256" key="4">
    <source>
        <dbReference type="ARBA" id="ARBA00022728"/>
    </source>
</evidence>
<evidence type="ECO:0000313" key="9">
    <source>
        <dbReference type="Proteomes" id="UP000242474"/>
    </source>
</evidence>
<dbReference type="AlphaFoldDB" id="A0A2G5BIH5"/>
<evidence type="ECO:0000256" key="6">
    <source>
        <dbReference type="ARBA" id="ARBA00023242"/>
    </source>
</evidence>
<evidence type="ECO:0000256" key="5">
    <source>
        <dbReference type="ARBA" id="ARBA00023187"/>
    </source>
</evidence>
<dbReference type="OrthoDB" id="190958at2759"/>
<dbReference type="InterPro" id="IPR005037">
    <property type="entry name" value="PRP38"/>
</dbReference>
<comment type="subcellular location">
    <subcellularLocation>
        <location evidence="1 7">Nucleus</location>
    </subcellularLocation>
</comment>
<reference evidence="8 9" key="1">
    <citation type="journal article" date="2015" name="Genome Biol. Evol.">
        <title>Phylogenomic analyses indicate that early fungi evolved digesting cell walls of algal ancestors of land plants.</title>
        <authorList>
            <person name="Chang Y."/>
            <person name="Wang S."/>
            <person name="Sekimoto S."/>
            <person name="Aerts A.L."/>
            <person name="Choi C."/>
            <person name="Clum A."/>
            <person name="LaButti K.M."/>
            <person name="Lindquist E.A."/>
            <person name="Yee Ngan C."/>
            <person name="Ohm R.A."/>
            <person name="Salamov A.A."/>
            <person name="Grigoriev I.V."/>
            <person name="Spatafora J.W."/>
            <person name="Berbee M.L."/>
        </authorList>
    </citation>
    <scope>NUCLEOTIDE SEQUENCE [LARGE SCALE GENOMIC DNA]</scope>
    <source>
        <strain evidence="8 9">NRRL 1564</strain>
    </source>
</reference>
<name>A0A2G5BIH5_COERN</name>
<evidence type="ECO:0000256" key="1">
    <source>
        <dbReference type="ARBA" id="ARBA00004123"/>
    </source>
</evidence>
<comment type="similarity">
    <text evidence="2 7">Belongs to the PRP38 family.</text>
</comment>
<keyword evidence="4 7" id="KW-0747">Spliceosome</keyword>
<evidence type="ECO:0000256" key="3">
    <source>
        <dbReference type="ARBA" id="ARBA00022664"/>
    </source>
</evidence>
<dbReference type="EMBL" id="KZ303488">
    <property type="protein sequence ID" value="PIA18781.1"/>
    <property type="molecule type" value="Genomic_DNA"/>
</dbReference>
<keyword evidence="3 7" id="KW-0507">mRNA processing</keyword>
<dbReference type="STRING" id="763665.A0A2G5BIH5"/>
<dbReference type="GO" id="GO:0005681">
    <property type="term" value="C:spliceosomal complex"/>
    <property type="evidence" value="ECO:0007669"/>
    <property type="project" value="UniProtKB-KW"/>
</dbReference>
<accession>A0A2G5BIH5</accession>
<dbReference type="Pfam" id="PF03371">
    <property type="entry name" value="PRP38"/>
    <property type="match status" value="2"/>
</dbReference>
<evidence type="ECO:0000256" key="2">
    <source>
        <dbReference type="ARBA" id="ARBA00006164"/>
    </source>
</evidence>
<dbReference type="GO" id="GO:0000398">
    <property type="term" value="P:mRNA splicing, via spliceosome"/>
    <property type="evidence" value="ECO:0007669"/>
    <property type="project" value="UniProtKB-UniRule"/>
</dbReference>
<keyword evidence="5 7" id="KW-0508">mRNA splicing</keyword>
<proteinExistence type="inferred from homology"/>
<gene>
    <name evidence="8" type="ORF">COEREDRAFT_100550</name>
</gene>
<keyword evidence="6 7" id="KW-0539">Nucleus</keyword>
<protein>
    <recommendedName>
        <fullName evidence="7">Pre-mRNA-splicing factor 38</fullName>
    </recommendedName>
</protein>
<evidence type="ECO:0000313" key="8">
    <source>
        <dbReference type="EMBL" id="PIA18781.1"/>
    </source>
</evidence>
<comment type="function">
    <text evidence="7">Required for pre-mRNA splicing.</text>
</comment>
<organism evidence="8 9">
    <name type="scientific">Coemansia reversa (strain ATCC 12441 / NRRL 1564)</name>
    <dbReference type="NCBI Taxonomy" id="763665"/>
    <lineage>
        <taxon>Eukaryota</taxon>
        <taxon>Fungi</taxon>
        <taxon>Fungi incertae sedis</taxon>
        <taxon>Zoopagomycota</taxon>
        <taxon>Kickxellomycotina</taxon>
        <taxon>Kickxellomycetes</taxon>
        <taxon>Kickxellales</taxon>
        <taxon>Kickxellaceae</taxon>
        <taxon>Coemansia</taxon>
    </lineage>
</organism>
<dbReference type="PANTHER" id="PTHR23142">
    <property type="entry name" value="PRE-MRNA-SPLICING FACTOR 38A-RELATED"/>
    <property type="match status" value="1"/>
</dbReference>